<gene>
    <name evidence="5" type="ORF">HUG17_9681</name>
</gene>
<dbReference type="Pfam" id="PF00250">
    <property type="entry name" value="Forkhead"/>
    <property type="match status" value="1"/>
</dbReference>
<dbReference type="SMART" id="SM00339">
    <property type="entry name" value="FH"/>
    <property type="match status" value="1"/>
</dbReference>
<feature type="domain" description="Fork-head" evidence="4">
    <location>
        <begin position="64"/>
        <end position="160"/>
    </location>
</feature>
<name>A0A9D4P1E3_DERFA</name>
<evidence type="ECO:0000313" key="5">
    <source>
        <dbReference type="EMBL" id="KAH7642990.1"/>
    </source>
</evidence>
<organism evidence="5">
    <name type="scientific">Dermatophagoides farinae</name>
    <name type="common">American house dust mite</name>
    <dbReference type="NCBI Taxonomy" id="6954"/>
    <lineage>
        <taxon>Eukaryota</taxon>
        <taxon>Metazoa</taxon>
        <taxon>Ecdysozoa</taxon>
        <taxon>Arthropoda</taxon>
        <taxon>Chelicerata</taxon>
        <taxon>Arachnida</taxon>
        <taxon>Acari</taxon>
        <taxon>Acariformes</taxon>
        <taxon>Sarcoptiformes</taxon>
        <taxon>Astigmata</taxon>
        <taxon>Psoroptidia</taxon>
        <taxon>Analgoidea</taxon>
        <taxon>Pyroglyphidae</taxon>
        <taxon>Dermatophagoidinae</taxon>
        <taxon>Dermatophagoides</taxon>
    </lineage>
</organism>
<dbReference type="GO" id="GO:0009653">
    <property type="term" value="P:anatomical structure morphogenesis"/>
    <property type="evidence" value="ECO:0007669"/>
    <property type="project" value="TreeGrafter"/>
</dbReference>
<dbReference type="GO" id="GO:0000978">
    <property type="term" value="F:RNA polymerase II cis-regulatory region sequence-specific DNA binding"/>
    <property type="evidence" value="ECO:0007669"/>
    <property type="project" value="TreeGrafter"/>
</dbReference>
<reference evidence="5" key="2">
    <citation type="journal article" date="2021" name="World Allergy Organ. J.">
        <title>Chromosome-level assembly of Dermatophagoides farinae genome and transcriptome reveals two novel allergens Der f 37 and Der f 39.</title>
        <authorList>
            <person name="Chen J."/>
            <person name="Cai Z."/>
            <person name="Fan D."/>
            <person name="Hu J."/>
            <person name="Hou Y."/>
            <person name="He Y."/>
            <person name="Zhang Z."/>
            <person name="Zhao Z."/>
            <person name="Gao P."/>
            <person name="Hu W."/>
            <person name="Sun J."/>
            <person name="Li J."/>
            <person name="Ji K."/>
        </authorList>
    </citation>
    <scope>NUCLEOTIDE SEQUENCE</scope>
    <source>
        <strain evidence="5">JKM2019</strain>
    </source>
</reference>
<dbReference type="PROSITE" id="PS00658">
    <property type="entry name" value="FORK_HEAD_2"/>
    <property type="match status" value="1"/>
</dbReference>
<dbReference type="InterPro" id="IPR036388">
    <property type="entry name" value="WH-like_DNA-bd_sf"/>
</dbReference>
<dbReference type="GO" id="GO:0005634">
    <property type="term" value="C:nucleus"/>
    <property type="evidence" value="ECO:0007669"/>
    <property type="project" value="UniProtKB-SubCell"/>
</dbReference>
<dbReference type="PROSITE" id="PS50039">
    <property type="entry name" value="FORK_HEAD_3"/>
    <property type="match status" value="1"/>
</dbReference>
<accession>A0A9D4P1E3</accession>
<dbReference type="SUPFAM" id="SSF46785">
    <property type="entry name" value="Winged helix' DNA-binding domain"/>
    <property type="match status" value="1"/>
</dbReference>
<dbReference type="PANTHER" id="PTHR11829:SF343">
    <property type="entry name" value="FORK-HEAD DOMAIN-CONTAINING PROTEIN"/>
    <property type="match status" value="1"/>
</dbReference>
<dbReference type="GO" id="GO:0030154">
    <property type="term" value="P:cell differentiation"/>
    <property type="evidence" value="ECO:0007669"/>
    <property type="project" value="TreeGrafter"/>
</dbReference>
<feature type="DNA-binding region" description="Fork-head" evidence="3">
    <location>
        <begin position="64"/>
        <end position="160"/>
    </location>
</feature>
<proteinExistence type="predicted"/>
<dbReference type="GO" id="GO:0000981">
    <property type="term" value="F:DNA-binding transcription factor activity, RNA polymerase II-specific"/>
    <property type="evidence" value="ECO:0007669"/>
    <property type="project" value="TreeGrafter"/>
</dbReference>
<comment type="caution">
    <text evidence="5">The sequence shown here is derived from an EMBL/GenBank/DDBJ whole genome shotgun (WGS) entry which is preliminary data.</text>
</comment>
<dbReference type="InterPro" id="IPR001766">
    <property type="entry name" value="Fork_head_dom"/>
</dbReference>
<comment type="subcellular location">
    <subcellularLocation>
        <location evidence="3">Nucleus</location>
    </subcellularLocation>
</comment>
<dbReference type="InterPro" id="IPR018122">
    <property type="entry name" value="TF_fork_head_CS_1"/>
</dbReference>
<evidence type="ECO:0000256" key="1">
    <source>
        <dbReference type="ARBA" id="ARBA00023125"/>
    </source>
</evidence>
<keyword evidence="1 3" id="KW-0238">DNA-binding</keyword>
<dbReference type="InterPro" id="IPR030456">
    <property type="entry name" value="TF_fork_head_CS_2"/>
</dbReference>
<evidence type="ECO:0000259" key="4">
    <source>
        <dbReference type="PROSITE" id="PS50039"/>
    </source>
</evidence>
<protein>
    <recommendedName>
        <fullName evidence="4">Fork-head domain-containing protein</fullName>
    </recommendedName>
</protein>
<dbReference type="PANTHER" id="PTHR11829">
    <property type="entry name" value="FORKHEAD BOX PROTEIN"/>
    <property type="match status" value="1"/>
</dbReference>
<dbReference type="FunFam" id="1.10.10.10:FF:000598">
    <property type="entry name" value="forkhead box protein I1 isoform X2"/>
    <property type="match status" value="1"/>
</dbReference>
<dbReference type="AlphaFoldDB" id="A0A9D4P1E3"/>
<dbReference type="PRINTS" id="PR00053">
    <property type="entry name" value="FORKHEAD"/>
</dbReference>
<dbReference type="Gene3D" id="1.10.10.10">
    <property type="entry name" value="Winged helix-like DNA-binding domain superfamily/Winged helix DNA-binding domain"/>
    <property type="match status" value="1"/>
</dbReference>
<dbReference type="EMBL" id="SDOV01000003">
    <property type="protein sequence ID" value="KAH7642990.1"/>
    <property type="molecule type" value="Genomic_DNA"/>
</dbReference>
<dbReference type="Proteomes" id="UP000828236">
    <property type="component" value="Unassembled WGS sequence"/>
</dbReference>
<evidence type="ECO:0000256" key="2">
    <source>
        <dbReference type="ARBA" id="ARBA00023242"/>
    </source>
</evidence>
<dbReference type="PROSITE" id="PS00657">
    <property type="entry name" value="FORK_HEAD_1"/>
    <property type="match status" value="1"/>
</dbReference>
<keyword evidence="2 3" id="KW-0539">Nucleus</keyword>
<evidence type="ECO:0000256" key="3">
    <source>
        <dbReference type="PROSITE-ProRule" id="PRU00089"/>
    </source>
</evidence>
<sequence length="246" mass="28053">MMNELEPKFANLLGLNTSELSVQISNRTSVIYQPSIVSAAVAAADIVPNIDLANNDGAGDEKTKPPYSYVALITMAIQSTPEKRLPLSSIYEFIYTKYPFYKKEEKGWQNSIRHNLSLNDCFIKIPREETNTSERKGNNWALHPLFENMFEEGNYRRRKKIKKNRHNHPYDTKLYPSLTHHKHQNHHTHSNQSTGMISHQSAYADRRVHHIGHSNTSAITLAAAHAHGMVTNKFSTNTGINIYIIK</sequence>
<dbReference type="InterPro" id="IPR050211">
    <property type="entry name" value="FOX_domain-containing"/>
</dbReference>
<dbReference type="InterPro" id="IPR036390">
    <property type="entry name" value="WH_DNA-bd_sf"/>
</dbReference>
<reference evidence="5" key="1">
    <citation type="submission" date="2020-06" db="EMBL/GenBank/DDBJ databases">
        <authorList>
            <person name="Ji K."/>
            <person name="Li J."/>
        </authorList>
    </citation>
    <scope>NUCLEOTIDE SEQUENCE</scope>
    <source>
        <strain evidence="5">JKM2019</strain>
        <tissue evidence="5">Whole body</tissue>
    </source>
</reference>